<keyword evidence="4" id="KW-1185">Reference proteome</keyword>
<reference evidence="2" key="1">
    <citation type="journal article" date="2014" name="Int. J. Syst. Evol. Microbiol.">
        <title>Complete genome sequence of Corynebacterium casei LMG S-19264T (=DSM 44701T), isolated from a smear-ripened cheese.</title>
        <authorList>
            <consortium name="US DOE Joint Genome Institute (JGI-PGF)"/>
            <person name="Walter F."/>
            <person name="Albersmeier A."/>
            <person name="Kalinowski J."/>
            <person name="Ruckert C."/>
        </authorList>
    </citation>
    <scope>NUCLEOTIDE SEQUENCE</scope>
    <source>
        <strain evidence="2">KCTC 12344</strain>
    </source>
</reference>
<feature type="transmembrane region" description="Helical" evidence="1">
    <location>
        <begin position="6"/>
        <end position="25"/>
    </location>
</feature>
<keyword evidence="1" id="KW-0472">Membrane</keyword>
<gene>
    <name evidence="3" type="ORF">E1742_24820</name>
    <name evidence="2" type="ORF">GCM10007388_19630</name>
</gene>
<accession>A0A4P7BMX7</accession>
<dbReference type="AlphaFoldDB" id="A0A4P7BMX7"/>
<evidence type="ECO:0000313" key="5">
    <source>
        <dbReference type="Proteomes" id="UP000619512"/>
    </source>
</evidence>
<evidence type="ECO:0000313" key="4">
    <source>
        <dbReference type="Proteomes" id="UP000294359"/>
    </source>
</evidence>
<reference evidence="2" key="3">
    <citation type="submission" date="2022-12" db="EMBL/GenBank/DDBJ databases">
        <authorList>
            <person name="Sun Q."/>
            <person name="Kim S."/>
        </authorList>
    </citation>
    <scope>NUCLEOTIDE SEQUENCE</scope>
    <source>
        <strain evidence="2">KCTC 12344</strain>
    </source>
</reference>
<evidence type="ECO:0000313" key="2">
    <source>
        <dbReference type="EMBL" id="GGY86460.1"/>
    </source>
</evidence>
<dbReference type="EMBL" id="BMWW01000003">
    <property type="protein sequence ID" value="GGY86460.1"/>
    <property type="molecule type" value="Genomic_DNA"/>
</dbReference>
<evidence type="ECO:0000313" key="3">
    <source>
        <dbReference type="EMBL" id="QBQ39009.1"/>
    </source>
</evidence>
<evidence type="ECO:0008006" key="6">
    <source>
        <dbReference type="Google" id="ProtNLM"/>
    </source>
</evidence>
<dbReference type="EMBL" id="CP038026">
    <property type="protein sequence ID" value="QBQ39009.1"/>
    <property type="molecule type" value="Genomic_DNA"/>
</dbReference>
<dbReference type="RefSeq" id="WP_134387703.1">
    <property type="nucleotide sequence ID" value="NZ_BMWW01000003.1"/>
</dbReference>
<proteinExistence type="predicted"/>
<keyword evidence="1" id="KW-0812">Transmembrane</keyword>
<name>A0A4P7BMX7_9BURK</name>
<reference evidence="3 4" key="2">
    <citation type="submission" date="2019-03" db="EMBL/GenBank/DDBJ databases">
        <title>Draft Genome Sequences of Six Type Strains of the Genus Massilia.</title>
        <authorList>
            <person name="Miess H."/>
            <person name="Frediansyhah A."/>
            <person name="Gross H."/>
        </authorList>
    </citation>
    <scope>NUCLEOTIDE SEQUENCE [LARGE SCALE GENOMIC DNA]</scope>
    <source>
        <strain evidence="3 4">DSM 17505</strain>
    </source>
</reference>
<dbReference type="Proteomes" id="UP000619512">
    <property type="component" value="Unassembled WGS sequence"/>
</dbReference>
<dbReference type="PROSITE" id="PS51318">
    <property type="entry name" value="TAT"/>
    <property type="match status" value="1"/>
</dbReference>
<keyword evidence="1" id="KW-1133">Transmembrane helix</keyword>
<dbReference type="Proteomes" id="UP000294359">
    <property type="component" value="Chromosome"/>
</dbReference>
<protein>
    <recommendedName>
        <fullName evidence="6">Twin-arginine translocation pathway signal protein</fullName>
    </recommendedName>
</protein>
<dbReference type="InterPro" id="IPR006311">
    <property type="entry name" value="TAT_signal"/>
</dbReference>
<evidence type="ECO:0000256" key="1">
    <source>
        <dbReference type="SAM" id="Phobius"/>
    </source>
</evidence>
<sequence>MTTRRAFLRFGMGGAIALAAGGAFYRGLQQGAPRRFNLDAAGHEFLTAIVPVLLGPALPASADVAPVVGRVRAAIAGLPLAAQAELQDLFGLLALAPARRLLTGLPAWRDASPARLHAFLQDWRLHRFLQLRAAYQALHDLVIGSWYADPASWAAIGYPGPTKALA</sequence>
<dbReference type="OrthoDB" id="329761at2"/>
<organism evidence="2 5">
    <name type="scientific">Pseudoduganella plicata</name>
    <dbReference type="NCBI Taxonomy" id="321984"/>
    <lineage>
        <taxon>Bacteria</taxon>
        <taxon>Pseudomonadati</taxon>
        <taxon>Pseudomonadota</taxon>
        <taxon>Betaproteobacteria</taxon>
        <taxon>Burkholderiales</taxon>
        <taxon>Oxalobacteraceae</taxon>
        <taxon>Telluria group</taxon>
        <taxon>Pseudoduganella</taxon>
    </lineage>
</organism>